<name>A0ACC0KHY6_CHOFU</name>
<keyword evidence="2" id="KW-1185">Reference proteome</keyword>
<reference evidence="1 2" key="1">
    <citation type="journal article" date="2022" name="Genome Biol. Evol.">
        <title>The Spruce Budworm Genome: Reconstructing the Evolutionary History of Antifreeze Proteins.</title>
        <authorList>
            <person name="Beliveau C."/>
            <person name="Gagne P."/>
            <person name="Picq S."/>
            <person name="Vernygora O."/>
            <person name="Keeling C.I."/>
            <person name="Pinkney K."/>
            <person name="Doucet D."/>
            <person name="Wen F."/>
            <person name="Johnston J.S."/>
            <person name="Maaroufi H."/>
            <person name="Boyle B."/>
            <person name="Laroche J."/>
            <person name="Dewar K."/>
            <person name="Juretic N."/>
            <person name="Blackburn G."/>
            <person name="Nisole A."/>
            <person name="Brunet B."/>
            <person name="Brandao M."/>
            <person name="Lumley L."/>
            <person name="Duan J."/>
            <person name="Quan G."/>
            <person name="Lucarotti C.J."/>
            <person name="Roe A.D."/>
            <person name="Sperling F.A.H."/>
            <person name="Levesque R.C."/>
            <person name="Cusson M."/>
        </authorList>
    </citation>
    <scope>NUCLEOTIDE SEQUENCE [LARGE SCALE GENOMIC DNA]</scope>
    <source>
        <strain evidence="1">Glfc:IPQL:Cfum</strain>
    </source>
</reference>
<accession>A0ACC0KHY6</accession>
<dbReference type="EMBL" id="CM046106">
    <property type="protein sequence ID" value="KAI8435969.1"/>
    <property type="molecule type" value="Genomic_DNA"/>
</dbReference>
<evidence type="ECO:0000313" key="1">
    <source>
        <dbReference type="EMBL" id="KAI8435969.1"/>
    </source>
</evidence>
<sequence>MSNIGAADSWENQADVIGEQGAKDSNDVSTKFSTLNVNAVEFVPSFCMPSQANETSESPSSPQKSESGSTNSADSPVLNGCGERGDSGDGGAASASPRVEEPPPVPPAAAAPVPAPAAPPVPPDVSPTVDSWEAEADDALLTPEENNEPDEEEIDQQVQNTEDGELTKKVPKKKPPRVEDTRSKKEHVNVVFIGHVDAGKSTIGGQIMSLTGMVDKRTLDKYEREAREKSRESWYLSWALDTNQEERDKGKTVEVGRAYFETEKKHFTILDAPGHKSFVPNMIGGAAQADLAVLVISARKGEFETGFDRGGQTREHAMLAKTAGVKHLVALVNKMDDPTVNWDEKRYNECRDKILPYLKKLGFNTAKDLSFLPVSGQTGQGLLERVSEDICSWYTGPSFIQLIDELPSLNRKMDGPFIMPVVDKYKDMGTVLMGKVEAGTTRKGSTLFLMPNRVQVNVDQLWSDDIEVTSIGPGENVKVKLKGIEEEDVSPGFVLCDIAEPITTGRALICLVDKKTGDKSKTRPRFVKQDQVAIMRIECAGIICLEPFKKFAQMGRFTLRDENKTIAIGKVLKQIFKLHKQHVRSTKTNHKKKIINHDILKSYILEEFQVQNFNYSGNACRNSDDELKIITERNKQLVHEIKTKVEEYERQQIQYGKFKSARKDGKQQIFLQFFTEVKKESKEYSVQLLKDTNTKRYEVYETAYKGDFNQVKVKIDQEASLVTTRDSNDRLLIHWAALGGNENLVEHLIESGSPVDPVDDTNSTPLILAASAGRYEVVRLLIGKNANVNHKTNRGQTSLHYASSKGHKEIVKLLIEFGANVNEADVLHATPLHRAASLGRNNIVELLLSHNIKVDPQDSTGSTPFYLVYRILHALFGDNNYLQTKYRSRGHTWRSIQCNKSIPYNNYCTVCSKLMLPLVGLFCECCAVSACKRCRRVVDKKFRCKQFTWPADKPFHHHWVQTGTGRGDSTDSNEDLAKRFYCCWCQRTKLCNDSAFNDSEICDFQKYRNIIIPPACVQVEKGVITNIKPAPVEHWEPLFIFANRKSGSNRSDEVLSLFRGLLNPVQRRLRVRVDDAPLTLPPLQALVALNIPSWGAGVQLWNMGNDGDVEEQSIEDGKLEVAGISSSFHIARLQCGLAEPYRFAQASKLKECSGASKHIKNKHFKPLQIVMESFEGLLPATSLPHTVFFLLNNNDNVNGIDITIAKLQTIIRSNTMEQNNTHSISLNYERKYDVDENQTANRMSSDIISSLQLDKAITSNRVIVAKEINGCDSSFITSCILGHCIKNKQAVLLITTHNSLLHYQNVGLKMNYNLEKYIDSGLIKIFKLDEVLVNLLLANETDSLQNIFCSLNENMNLIKANNAVVNIIFDGVSHLFDMQHSLRDVTNELSSVTVSSAVAGGVQRGRLFLIDLAGSERAGLRARRLEGAHINRSLLALANCIMALSGGARYVNYRDSKLTRLLREVLGGRCRTAMVAHVAPGGAHRETTRSTLHYAQRASSITNKSYNLASKVKKYDVLINKNRKTKEEQQQLALEVSQQETEESAAHLKSLREAIVSTFKQQMRLRRRLMELDSHLLGLALDAERQHAAISHWEARFNRLYKPINMPSSRLSTHQSYRGGTGASSTSSVGNERAEAEVAVEQAWSELAGVEREQEAARAERDRVERQLEQVRLRGAQLEQELPARISSGPEREVLALVCRVHELEADKLALQGERAARAHELRRRDLALQRRDAQRRLSDEIITRQRRALEDGEPLEETGGTSQTSQITGSDAKEIQSADENNSEVPEPETNEEKTEVIDPDVLLILGDPAEEINKFGPEINENIASRWTPILKKGLGKEEKDTITKQYQVPSNCTLLQSPKLNPEINSAISDAAKNRDKKLESTQQQLGVGLTALGRAMTLAITDYDKEKMTVIKHMNNAARILTDLHFNETRGRKLLITPTLDKNFLELVKDVGHDEYLYGKNLSENIKTLKSIENSSKTIKKPEQPRGMSQSITPPPFVAKNDMENKQMKQTIEKLIIMRAISQCEPSNEQFLSKIFLREKPNGDKRFILNLKQLNKFIHTPHFKMEDHRTAIGLLTPGAYCATIDIKEAYLLVPIDENSKKYLRFEYNKKYYEFNALPYGLCSAPYVFTKLMKAVKMTDVKDN</sequence>
<comment type="caution">
    <text evidence="1">The sequence shown here is derived from an EMBL/GenBank/DDBJ whole genome shotgun (WGS) entry which is preliminary data.</text>
</comment>
<dbReference type="Proteomes" id="UP001064048">
    <property type="component" value="Chromosome 6"/>
</dbReference>
<gene>
    <name evidence="1" type="ORF">MSG28_004126</name>
</gene>
<protein>
    <submittedName>
        <fullName evidence="1">Uncharacterized protein</fullName>
    </submittedName>
</protein>
<evidence type="ECO:0000313" key="2">
    <source>
        <dbReference type="Proteomes" id="UP001064048"/>
    </source>
</evidence>
<proteinExistence type="predicted"/>
<organism evidence="1 2">
    <name type="scientific">Choristoneura fumiferana</name>
    <name type="common">Spruce budworm moth</name>
    <name type="synonym">Archips fumiferana</name>
    <dbReference type="NCBI Taxonomy" id="7141"/>
    <lineage>
        <taxon>Eukaryota</taxon>
        <taxon>Metazoa</taxon>
        <taxon>Ecdysozoa</taxon>
        <taxon>Arthropoda</taxon>
        <taxon>Hexapoda</taxon>
        <taxon>Insecta</taxon>
        <taxon>Pterygota</taxon>
        <taxon>Neoptera</taxon>
        <taxon>Endopterygota</taxon>
        <taxon>Lepidoptera</taxon>
        <taxon>Glossata</taxon>
        <taxon>Ditrysia</taxon>
        <taxon>Tortricoidea</taxon>
        <taxon>Tortricidae</taxon>
        <taxon>Tortricinae</taxon>
        <taxon>Choristoneura</taxon>
    </lineage>
</organism>